<dbReference type="InterPro" id="IPR037895">
    <property type="entry name" value="NUDCD1"/>
</dbReference>
<feature type="domain" description="CS" evidence="6">
    <location>
        <begin position="251"/>
        <end position="339"/>
    </location>
</feature>
<proteinExistence type="predicted"/>
<dbReference type="OrthoDB" id="428655at2759"/>
<dbReference type="PANTHER" id="PTHR21664:SF1">
    <property type="entry name" value="NUDC DOMAIN-CONTAINING PROTEIN 1"/>
    <property type="match status" value="1"/>
</dbReference>
<dbReference type="InterPro" id="IPR008978">
    <property type="entry name" value="HSP20-like_chaperone"/>
</dbReference>
<dbReference type="GO" id="GO:0005634">
    <property type="term" value="C:nucleus"/>
    <property type="evidence" value="ECO:0007669"/>
    <property type="project" value="UniProtKB-SubCell"/>
</dbReference>
<dbReference type="InterPro" id="IPR007052">
    <property type="entry name" value="CS_dom"/>
</dbReference>
<evidence type="ECO:0000259" key="6">
    <source>
        <dbReference type="PROSITE" id="PS51203"/>
    </source>
</evidence>
<evidence type="ECO:0000256" key="4">
    <source>
        <dbReference type="ARBA" id="ARBA00022490"/>
    </source>
</evidence>
<reference evidence="7" key="1">
    <citation type="submission" date="2022-11" db="EMBL/GenBank/DDBJ databases">
        <authorList>
            <person name="Kikuchi T."/>
        </authorList>
    </citation>
    <scope>NUCLEOTIDE SEQUENCE</scope>
    <source>
        <strain evidence="7">PS1010</strain>
    </source>
</reference>
<dbReference type="SUPFAM" id="SSF49764">
    <property type="entry name" value="HSP20-like chaperones"/>
    <property type="match status" value="1"/>
</dbReference>
<protein>
    <recommendedName>
        <fullName evidence="3">NudC domain-containing protein 1</fullName>
    </recommendedName>
</protein>
<name>A0A9P1MUW9_9PELO</name>
<evidence type="ECO:0000313" key="7">
    <source>
        <dbReference type="EMBL" id="CAI5439731.1"/>
    </source>
</evidence>
<dbReference type="GO" id="GO:0005737">
    <property type="term" value="C:cytoplasm"/>
    <property type="evidence" value="ECO:0007669"/>
    <property type="project" value="UniProtKB-SubCell"/>
</dbReference>
<sequence length="511" mass="58729">MLKLNHSLLDPNFEGYKVSMENFPIFKKNLEEKCFSRNRPNSMVTLQHMKIFGEENPIFSNFEAKKLYRFLENGDVQMILFDRILKTFQTSIIAHINLGSPDSLGYPPNLQFTSHNLIVASNGISDIFVFLELDGKEWLEMLKIEILAENSENPGISLIEVRTDEKRENLHILAGKLENCEKTGKWRTRIYWITVGLEDLDLAENLTIKSRREILQYGNFETCTIDENLKNLLIFSSETPKFSGNLDAEIESEKSMDFQQNGRKIEVNFEVLDEILEENVKFNISKKSIFLAVNNSILLEGTLFGEIDENSVEICADPKNHKISLKIEKIEDLKWDELLEKSGNSEKKIEKKGFGQKIDKSEDEEKICGGIDEYSEECDESENAQFLWILDVEKLKILKNFDLTGHQILFIRRDNLKPAEICLRFDVDGIIWKFSAQNPEHLATLQAFGYVQASKIQRIWSGCSDDFKFGAIVEANRILVYSQNVAVDGNLVNRKTSSKNHTYLQTTSDST</sequence>
<dbReference type="PANTHER" id="PTHR21664">
    <property type="entry name" value="CHRONIC MYELOGENOUS LEUKEMIA TUMOR ANTIGEN 66"/>
    <property type="match status" value="1"/>
</dbReference>
<keyword evidence="5" id="KW-0539">Nucleus</keyword>
<dbReference type="PROSITE" id="PS51203">
    <property type="entry name" value="CS"/>
    <property type="match status" value="1"/>
</dbReference>
<evidence type="ECO:0000313" key="8">
    <source>
        <dbReference type="Proteomes" id="UP001152747"/>
    </source>
</evidence>
<keyword evidence="8" id="KW-1185">Reference proteome</keyword>
<dbReference type="Gene3D" id="2.60.40.790">
    <property type="match status" value="1"/>
</dbReference>
<evidence type="ECO:0000256" key="5">
    <source>
        <dbReference type="ARBA" id="ARBA00023242"/>
    </source>
</evidence>
<evidence type="ECO:0000256" key="2">
    <source>
        <dbReference type="ARBA" id="ARBA00004496"/>
    </source>
</evidence>
<dbReference type="EMBL" id="CANHGI010000001">
    <property type="protein sequence ID" value="CAI5439731.1"/>
    <property type="molecule type" value="Genomic_DNA"/>
</dbReference>
<dbReference type="AlphaFoldDB" id="A0A9P1MUW9"/>
<organism evidence="7 8">
    <name type="scientific">Caenorhabditis angaria</name>
    <dbReference type="NCBI Taxonomy" id="860376"/>
    <lineage>
        <taxon>Eukaryota</taxon>
        <taxon>Metazoa</taxon>
        <taxon>Ecdysozoa</taxon>
        <taxon>Nematoda</taxon>
        <taxon>Chromadorea</taxon>
        <taxon>Rhabditida</taxon>
        <taxon>Rhabditina</taxon>
        <taxon>Rhabditomorpha</taxon>
        <taxon>Rhabditoidea</taxon>
        <taxon>Rhabditidae</taxon>
        <taxon>Peloderinae</taxon>
        <taxon>Caenorhabditis</taxon>
    </lineage>
</organism>
<keyword evidence="4" id="KW-0963">Cytoplasm</keyword>
<evidence type="ECO:0000256" key="1">
    <source>
        <dbReference type="ARBA" id="ARBA00004123"/>
    </source>
</evidence>
<comment type="caution">
    <text evidence="7">The sequence shown here is derived from an EMBL/GenBank/DDBJ whole genome shotgun (WGS) entry which is preliminary data.</text>
</comment>
<comment type="subcellular location">
    <subcellularLocation>
        <location evidence="2">Cytoplasm</location>
    </subcellularLocation>
    <subcellularLocation>
        <location evidence="1">Nucleus</location>
    </subcellularLocation>
</comment>
<dbReference type="Proteomes" id="UP001152747">
    <property type="component" value="Unassembled WGS sequence"/>
</dbReference>
<dbReference type="Pfam" id="PF04969">
    <property type="entry name" value="CS"/>
    <property type="match status" value="1"/>
</dbReference>
<evidence type="ECO:0000256" key="3">
    <source>
        <dbReference type="ARBA" id="ARBA00018915"/>
    </source>
</evidence>
<accession>A0A9P1MUW9</accession>
<gene>
    <name evidence="7" type="ORF">CAMP_LOCUS2368</name>
</gene>